<organism evidence="3 4">
    <name type="scientific">Rubripirellula obstinata</name>
    <dbReference type="NCBI Taxonomy" id="406547"/>
    <lineage>
        <taxon>Bacteria</taxon>
        <taxon>Pseudomonadati</taxon>
        <taxon>Planctomycetota</taxon>
        <taxon>Planctomycetia</taxon>
        <taxon>Pirellulales</taxon>
        <taxon>Pirellulaceae</taxon>
        <taxon>Rubripirellula</taxon>
    </lineage>
</organism>
<keyword evidence="2" id="KW-1133">Transmembrane helix</keyword>
<protein>
    <submittedName>
        <fullName evidence="3">Uncharacterized protein</fullName>
    </submittedName>
</protein>
<name>A0A5B1CQU9_9BACT</name>
<reference evidence="3 4" key="1">
    <citation type="submission" date="2019-08" db="EMBL/GenBank/DDBJ databases">
        <title>Deep-cultivation of Planctomycetes and their phenomic and genomic characterization uncovers novel biology.</title>
        <authorList>
            <person name="Wiegand S."/>
            <person name="Jogler M."/>
            <person name="Boedeker C."/>
            <person name="Pinto D."/>
            <person name="Vollmers J."/>
            <person name="Rivas-Marin E."/>
            <person name="Kohn T."/>
            <person name="Peeters S.H."/>
            <person name="Heuer A."/>
            <person name="Rast P."/>
            <person name="Oberbeckmann S."/>
            <person name="Bunk B."/>
            <person name="Jeske O."/>
            <person name="Meyerdierks A."/>
            <person name="Storesund J.E."/>
            <person name="Kallscheuer N."/>
            <person name="Luecker S."/>
            <person name="Lage O.M."/>
            <person name="Pohl T."/>
            <person name="Merkel B.J."/>
            <person name="Hornburger P."/>
            <person name="Mueller R.-W."/>
            <person name="Bruemmer F."/>
            <person name="Labrenz M."/>
            <person name="Spormann A.M."/>
            <person name="Op Den Camp H."/>
            <person name="Overmann J."/>
            <person name="Amann R."/>
            <person name="Jetten M.S.M."/>
            <person name="Mascher T."/>
            <person name="Medema M.H."/>
            <person name="Devos D.P."/>
            <person name="Kaster A.-K."/>
            <person name="Ovreas L."/>
            <person name="Rohde M."/>
            <person name="Galperin M.Y."/>
            <person name="Jogler C."/>
        </authorList>
    </citation>
    <scope>NUCLEOTIDE SEQUENCE [LARGE SCALE GENOMIC DNA]</scope>
    <source>
        <strain evidence="3 4">LF1</strain>
    </source>
</reference>
<comment type="caution">
    <text evidence="3">The sequence shown here is derived from an EMBL/GenBank/DDBJ whole genome shotgun (WGS) entry which is preliminary data.</text>
</comment>
<feature type="region of interest" description="Disordered" evidence="1">
    <location>
        <begin position="184"/>
        <end position="258"/>
    </location>
</feature>
<dbReference type="Proteomes" id="UP000322699">
    <property type="component" value="Unassembled WGS sequence"/>
</dbReference>
<keyword evidence="2" id="KW-0472">Membrane</keyword>
<gene>
    <name evidence="3" type="ORF">LF1_45810</name>
</gene>
<evidence type="ECO:0000256" key="1">
    <source>
        <dbReference type="SAM" id="MobiDB-lite"/>
    </source>
</evidence>
<keyword evidence="4" id="KW-1185">Reference proteome</keyword>
<dbReference type="OrthoDB" id="208996at2"/>
<evidence type="ECO:0000313" key="4">
    <source>
        <dbReference type="Proteomes" id="UP000322699"/>
    </source>
</evidence>
<dbReference type="EMBL" id="VRLW01000001">
    <property type="protein sequence ID" value="KAA1262020.1"/>
    <property type="molecule type" value="Genomic_DNA"/>
</dbReference>
<feature type="transmembrane region" description="Helical" evidence="2">
    <location>
        <begin position="127"/>
        <end position="149"/>
    </location>
</feature>
<feature type="region of interest" description="Disordered" evidence="1">
    <location>
        <begin position="84"/>
        <end position="117"/>
    </location>
</feature>
<accession>A0A5B1CQU9</accession>
<dbReference type="AlphaFoldDB" id="A0A5B1CQU9"/>
<keyword evidence="2" id="KW-0812">Transmembrane</keyword>
<proteinExistence type="predicted"/>
<evidence type="ECO:0000313" key="3">
    <source>
        <dbReference type="EMBL" id="KAA1262020.1"/>
    </source>
</evidence>
<dbReference type="RefSeq" id="WP_149752986.1">
    <property type="nucleotide sequence ID" value="NZ_LWSK01000022.1"/>
</dbReference>
<sequence>MSFEPFAAQCLTCGSRLRVSSEALLGTIAACPKCGSMVKIEKPPQVKLGNVPVDSEAITEDGISTEFPGVSDASTESATGEFKTGFADAPPIPNLDDSDDTTIAGPPPTWQDNENWQSDKTKRTRHIAMIATIAISTLSVTVLTFGWFMRMQSKPVAVAEATEMETDPLTQIDPLTQAPGEATTLDSEQDVTPTDLEPPEQTDPIEPVPDPFAESSVETTEVADPIDVPQTVIPSSLIPKSPIETSSGDQEPETDQDAPTMKELPAGLQQFMPMTLNEGPAQETSLAAPPTINEIEIDAAAEEDSNTLGIEPPKPIDLKRDLGFKVYFNSKGYPLPSLLLLISEMTGVPIQIDWTSFDIAGIDVAKPIKVVGNAQTCRQWLDTIAEQVDAEIREKEFVIVMTLTDKAFAKAETGMLDLADFGDRAKSAEQVVNEFIGPENPVPENVAPEAVGVEEALGKLNEELEGAESIAGEGVMQARERAQLKVLATEMLRRMRSIQPRLPDDRAGRWMQISDDRLIDWQPIGDVDPAELKPGTQPDTPITTAAMLRKISSINDAVCLVNWYDANRRGMRPTRLVMPRADKISAAKMLSSVLDPLSMEVRRVDAKHWWVGSNATYDRLPVLVHSDRLGKGREAYVRQLDEIMSADPDAVYQSAYDPVSDRMLLLLPRYVARQLEKLSQEIARR</sequence>
<evidence type="ECO:0000256" key="2">
    <source>
        <dbReference type="SAM" id="Phobius"/>
    </source>
</evidence>